<dbReference type="InterPro" id="IPR032030">
    <property type="entry name" value="YscD_cytoplasmic_dom"/>
</dbReference>
<dbReference type="OrthoDB" id="16688at2"/>
<dbReference type="Pfam" id="PF16697">
    <property type="entry name" value="Yop-YscD_cpl"/>
    <property type="match status" value="1"/>
</dbReference>
<dbReference type="Pfam" id="PF23863">
    <property type="entry name" value="CdsD_PD1"/>
    <property type="match status" value="1"/>
</dbReference>
<dbReference type="InterPro" id="IPR012843">
    <property type="entry name" value="YscD"/>
</dbReference>
<dbReference type="Pfam" id="PF23862">
    <property type="entry name" value="CdsD_C"/>
    <property type="match status" value="1"/>
</dbReference>
<dbReference type="EMBL" id="CWGJ01000006">
    <property type="protein sequence ID" value="CRX37755.1"/>
    <property type="molecule type" value="Genomic_DNA"/>
</dbReference>
<evidence type="ECO:0000256" key="2">
    <source>
        <dbReference type="SAM" id="Phobius"/>
    </source>
</evidence>
<evidence type="ECO:0000313" key="5">
    <source>
        <dbReference type="Proteomes" id="UP000220251"/>
    </source>
</evidence>
<dbReference type="SUPFAM" id="SSF49879">
    <property type="entry name" value="SMAD/FHA domain"/>
    <property type="match status" value="2"/>
</dbReference>
<evidence type="ECO:0000313" key="4">
    <source>
        <dbReference type="EMBL" id="CRX37755.1"/>
    </source>
</evidence>
<dbReference type="InterPro" id="IPR008984">
    <property type="entry name" value="SMAD_FHA_dom_sf"/>
</dbReference>
<protein>
    <submittedName>
        <fullName evidence="4">Putative type III secretion system protein SctD</fullName>
    </submittedName>
</protein>
<proteinExistence type="predicted"/>
<dbReference type="CDD" id="cd00060">
    <property type="entry name" value="FHA"/>
    <property type="match status" value="1"/>
</dbReference>
<keyword evidence="2" id="KW-1133">Transmembrane helix</keyword>
<evidence type="ECO:0000256" key="1">
    <source>
        <dbReference type="SAM" id="MobiDB-lite"/>
    </source>
</evidence>
<dbReference type="RefSeq" id="WP_098037611.1">
    <property type="nucleotide sequence ID" value="NZ_CWGJ01000006.1"/>
</dbReference>
<keyword evidence="2" id="KW-0812">Transmembrane</keyword>
<accession>A0A0H5E3G5</accession>
<organism evidence="4 5">
    <name type="scientific">Estrella lausannensis</name>
    <dbReference type="NCBI Taxonomy" id="483423"/>
    <lineage>
        <taxon>Bacteria</taxon>
        <taxon>Pseudomonadati</taxon>
        <taxon>Chlamydiota</taxon>
        <taxon>Chlamydiia</taxon>
        <taxon>Parachlamydiales</taxon>
        <taxon>Candidatus Criblamydiaceae</taxon>
        <taxon>Estrella</taxon>
    </lineage>
</organism>
<dbReference type="Gene3D" id="2.60.200.20">
    <property type="match status" value="2"/>
</dbReference>
<dbReference type="PROSITE" id="PS50006">
    <property type="entry name" value="FHA_DOMAIN"/>
    <property type="match status" value="2"/>
</dbReference>
<dbReference type="AlphaFoldDB" id="A0A0H5E3G5"/>
<name>A0A0H5E3G5_9BACT</name>
<feature type="compositionally biased region" description="Basic and acidic residues" evidence="1">
    <location>
        <begin position="314"/>
        <end position="331"/>
    </location>
</feature>
<dbReference type="InterPro" id="IPR054376">
    <property type="entry name" value="CdsD_PD2"/>
</dbReference>
<feature type="region of interest" description="Disordered" evidence="1">
    <location>
        <begin position="314"/>
        <end position="342"/>
    </location>
</feature>
<keyword evidence="5" id="KW-1185">Reference proteome</keyword>
<feature type="transmembrane region" description="Helical" evidence="2">
    <location>
        <begin position="356"/>
        <end position="378"/>
    </location>
</feature>
<dbReference type="PANTHER" id="PTHR23308">
    <property type="entry name" value="NUCLEAR INHIBITOR OF PROTEIN PHOSPHATASE-1"/>
    <property type="match status" value="1"/>
</dbReference>
<feature type="domain" description="FHA" evidence="3">
    <location>
        <begin position="217"/>
        <end position="268"/>
    </location>
</feature>
<dbReference type="InterPro" id="IPR050923">
    <property type="entry name" value="Cell_Proc_Reg/RNA_Proc"/>
</dbReference>
<gene>
    <name evidence="4" type="primary">sctD</name>
    <name evidence="4" type="ORF">ELAC_0394</name>
</gene>
<dbReference type="InterPro" id="IPR056283">
    <property type="entry name" value="CdsD_C"/>
</dbReference>
<feature type="domain" description="FHA" evidence="3">
    <location>
        <begin position="24"/>
        <end position="74"/>
    </location>
</feature>
<dbReference type="InterPro" id="IPR056285">
    <property type="entry name" value="CdsD_PD1"/>
</dbReference>
<dbReference type="Proteomes" id="UP000220251">
    <property type="component" value="Unassembled WGS sequence"/>
</dbReference>
<evidence type="ECO:0000259" key="3">
    <source>
        <dbReference type="PROSITE" id="PS50006"/>
    </source>
</evidence>
<sequence length="651" mass="72094">MAKLVAEEGNLKGLILSLENGKEWVIGRDPDTCQLLIEDPVASRKHLIVRETDEGIFVENLSSTNPVEINQEEVKEPRLLKHGDTVKIGSGLYRFYMDTEAMVYPESNDISSQGAGLEKQAKPEEEAMTNPSNQSDINPEGALTDSAATSLAGDPKEGEAYNAEEGLKHDTIFDDKSEEEVLAAIDFDIVETGKWLLKVISGPNNGAEFNMQTGKTYIVGTDAQSADIIFHDTSVSRQHAKIRVADDDSLSIEDMGSKNGTLVDGAKLQAKGPLSPNSVVTLGTTSFVIFDREGEMQTIISPLLPSIVKMLQKEEDKKEEKEKEKKEEKPVKPLPPPKPQISIEDLKEKNKTTLTAFILIAIVTGLFGLMAVGALSLFRSEPVQVQEVVEAESMLKDAMSPFPEVQFSYNKANNTILLIGHVLTDNQKKQLLYNLQGLSFIKNIDDSGIIIDELVWRDINPMIARNPKWRGISIQATTPGNFQITGYLKSRKDLEELTEYLSSNFVYLDNLENKVFVEEDVVSSLKTRLQAQGIKNLRIELSNGDLSIRGALPQGKQAEFKEIITEYSKLPGIRSFQDFVTESEPERSMIDVTDRYEVSGISRSGGANLSVVVDGRILSKGDILDGMRVTEITPKAILLEKDGVKYRIELR</sequence>
<reference evidence="5" key="1">
    <citation type="submission" date="2015-06" db="EMBL/GenBank/DDBJ databases">
        <authorList>
            <person name="Bertelli C."/>
        </authorList>
    </citation>
    <scope>NUCLEOTIDE SEQUENCE [LARGE SCALE GENOMIC DNA]</scope>
    <source>
        <strain evidence="5">CRIB-30</strain>
    </source>
</reference>
<dbReference type="InterPro" id="IPR000253">
    <property type="entry name" value="FHA_dom"/>
</dbReference>
<keyword evidence="2" id="KW-0472">Membrane</keyword>
<dbReference type="Pfam" id="PF22598">
    <property type="entry name" value="CdsD_PD2"/>
    <property type="match status" value="1"/>
</dbReference>
<feature type="region of interest" description="Disordered" evidence="1">
    <location>
        <begin position="108"/>
        <end position="157"/>
    </location>
</feature>
<dbReference type="NCBIfam" id="TIGR02500">
    <property type="entry name" value="type_III_yscD"/>
    <property type="match status" value="1"/>
</dbReference>
<dbReference type="Pfam" id="PF00498">
    <property type="entry name" value="FHA"/>
    <property type="match status" value="1"/>
</dbReference>
<dbReference type="SMART" id="SM00240">
    <property type="entry name" value="FHA"/>
    <property type="match status" value="2"/>
</dbReference>